<evidence type="ECO:0000313" key="2">
    <source>
        <dbReference type="Proteomes" id="UP001060085"/>
    </source>
</evidence>
<gene>
    <name evidence="1" type="ORF">M9H77_33880</name>
</gene>
<dbReference type="Proteomes" id="UP001060085">
    <property type="component" value="Linkage Group LG08"/>
</dbReference>
<protein>
    <submittedName>
        <fullName evidence="1">Uncharacterized protein</fullName>
    </submittedName>
</protein>
<organism evidence="1 2">
    <name type="scientific">Catharanthus roseus</name>
    <name type="common">Madagascar periwinkle</name>
    <name type="synonym">Vinca rosea</name>
    <dbReference type="NCBI Taxonomy" id="4058"/>
    <lineage>
        <taxon>Eukaryota</taxon>
        <taxon>Viridiplantae</taxon>
        <taxon>Streptophyta</taxon>
        <taxon>Embryophyta</taxon>
        <taxon>Tracheophyta</taxon>
        <taxon>Spermatophyta</taxon>
        <taxon>Magnoliopsida</taxon>
        <taxon>eudicotyledons</taxon>
        <taxon>Gunneridae</taxon>
        <taxon>Pentapetalae</taxon>
        <taxon>asterids</taxon>
        <taxon>lamiids</taxon>
        <taxon>Gentianales</taxon>
        <taxon>Apocynaceae</taxon>
        <taxon>Rauvolfioideae</taxon>
        <taxon>Vinceae</taxon>
        <taxon>Catharanthinae</taxon>
        <taxon>Catharanthus</taxon>
    </lineage>
</organism>
<dbReference type="EMBL" id="CM044708">
    <property type="protein sequence ID" value="KAI5647875.1"/>
    <property type="molecule type" value="Genomic_DNA"/>
</dbReference>
<name>A0ACB9ZN58_CATRO</name>
<comment type="caution">
    <text evidence="1">The sequence shown here is derived from an EMBL/GenBank/DDBJ whole genome shotgun (WGS) entry which is preliminary data.</text>
</comment>
<accession>A0ACB9ZN58</accession>
<proteinExistence type="predicted"/>
<evidence type="ECO:0000313" key="1">
    <source>
        <dbReference type="EMBL" id="KAI5647875.1"/>
    </source>
</evidence>
<sequence>MHSSLFTTAAAAVILLIYLAGSVLFSLNNTNPVKPQFEQEIEEAIILDLQQAFISKKLTSRKLVDFYLERIKILNPLLRGVIEVNPDAPNQADESDRIRERLLLLNDNASPFLGDLHGIPVLLKDSIATKDKLNTSAGSYALLGSKVPQDAGVVEKLRNAGAVILGKASMGEWYQMRDLKMPPGWCARSGQGVNPYVQGGSPCGSSSGSAIAVAANMVAVSLGTDTGGSIPCPADYNSIVGIRPTVGLTSRSGVIPASHRQDTIGPMCRTVSDAVYVLDAIVGFDPRDSEATKEAAKFIPVGGYKQFLKKNGLKGKRLGIVRDPFLELSKRSLATEVLEKHLHILREGGAIVIDNLEIFNVNISLNPYESGSMMVLLAEFKTNLNQYLQGLISSSVRSLSDIIEFNKNNPHLEHLDEYSQETLIAAESTNGIGEKERKAVVLMEKLSNEGFEKLMLENELDAMVTIGSEATVLLAFGGHPAITVPAGYDKDGMPFGMFFGGYKGTEPTLIEIAYAFEQATMIRKPPPLLTSFQSS</sequence>
<keyword evidence="2" id="KW-1185">Reference proteome</keyword>
<reference evidence="2" key="1">
    <citation type="journal article" date="2023" name="Nat. Plants">
        <title>Single-cell RNA sequencing provides a high-resolution roadmap for understanding the multicellular compartmentation of specialized metabolism.</title>
        <authorList>
            <person name="Sun S."/>
            <person name="Shen X."/>
            <person name="Li Y."/>
            <person name="Li Y."/>
            <person name="Wang S."/>
            <person name="Li R."/>
            <person name="Zhang H."/>
            <person name="Shen G."/>
            <person name="Guo B."/>
            <person name="Wei J."/>
            <person name="Xu J."/>
            <person name="St-Pierre B."/>
            <person name="Chen S."/>
            <person name="Sun C."/>
        </authorList>
    </citation>
    <scope>NUCLEOTIDE SEQUENCE [LARGE SCALE GENOMIC DNA]</scope>
</reference>